<dbReference type="AlphaFoldDB" id="K8EZL3"/>
<dbReference type="GeneID" id="19017260"/>
<dbReference type="InterPro" id="IPR036188">
    <property type="entry name" value="FAD/NAD-bd_sf"/>
</dbReference>
<evidence type="ECO:0000313" key="3">
    <source>
        <dbReference type="EMBL" id="CCO14718.1"/>
    </source>
</evidence>
<name>K8EZL3_9CHLO</name>
<dbReference type="OrthoDB" id="498204at2759"/>
<dbReference type="STRING" id="41875.K8EZL3"/>
<evidence type="ECO:0000313" key="4">
    <source>
        <dbReference type="Proteomes" id="UP000198341"/>
    </source>
</evidence>
<dbReference type="InterPro" id="IPR006076">
    <property type="entry name" value="FAD-dep_OxRdtase"/>
</dbReference>
<reference evidence="3 4" key="1">
    <citation type="submission" date="2011-10" db="EMBL/GenBank/DDBJ databases">
        <authorList>
            <person name="Genoscope - CEA"/>
        </authorList>
    </citation>
    <scope>NUCLEOTIDE SEQUENCE [LARGE SCALE GENOMIC DNA]</scope>
    <source>
        <strain evidence="3 4">RCC 1105</strain>
    </source>
</reference>
<dbReference type="PANTHER" id="PTHR13847">
    <property type="entry name" value="SARCOSINE DEHYDROGENASE-RELATED"/>
    <property type="match status" value="1"/>
</dbReference>
<evidence type="ECO:0000259" key="2">
    <source>
        <dbReference type="Pfam" id="PF01266"/>
    </source>
</evidence>
<dbReference type="GO" id="GO:0005737">
    <property type="term" value="C:cytoplasm"/>
    <property type="evidence" value="ECO:0007669"/>
    <property type="project" value="TreeGrafter"/>
</dbReference>
<dbReference type="Pfam" id="PF01266">
    <property type="entry name" value="DAO"/>
    <property type="match status" value="1"/>
</dbReference>
<accession>K8EZL3</accession>
<keyword evidence="4" id="KW-1185">Reference proteome</keyword>
<feature type="domain" description="FAD dependent oxidoreductase" evidence="2">
    <location>
        <begin position="12"/>
        <end position="466"/>
    </location>
</feature>
<dbReference type="Proteomes" id="UP000198341">
    <property type="component" value="Chromosome 2"/>
</dbReference>
<dbReference type="RefSeq" id="XP_007514478.1">
    <property type="nucleotide sequence ID" value="XM_007514416.1"/>
</dbReference>
<dbReference type="Gene3D" id="3.50.50.60">
    <property type="entry name" value="FAD/NAD(P)-binding domain"/>
    <property type="match status" value="2"/>
</dbReference>
<sequence>MSTTSAKLPKSAVVIGGGFIGISSAIHLCSRGFAVTVLEKARSGVGSKKDGECASYGNAGTFAPYATFGLNDDSPASLLTAGVKAFFGGSLMFGSTKSGDEDVANPLSFSLSASNASEVMKFAMHFLRNSSAENRVKTNEGLSELCKRASSSWKETLRLAGVNDARAFLEEHANRNGYLLLTKSRFDSKEVIEKNEERKRLLGDKNIWNHEGEGELIGPEMCKQLEPNLTDSAVANGGVYFKDAWSLRAPDVFLKKLAEFALKMKGPSGGSVVIKAGSSGEVVDVRGEQQNDEKAEIVTKSGDVYTNVHTIVVCSGWRSKEIAKMCGDGDIPLIAERGYSVEFSDTEQVSPSKLLTRATCFQRGGFIISPLQSRLRAAGLVEFGPDQPPTASNLLSLENSTRKLLRNFSDAPPRNKNSDWLGGRPTLPDYLPVLSRSSAKSNVIYAFGHQHIGFTLAGITGKIVADIATTTGAQQRGDDHFPLEPYAVQRFL</sequence>
<dbReference type="GO" id="GO:0016491">
    <property type="term" value="F:oxidoreductase activity"/>
    <property type="evidence" value="ECO:0007669"/>
    <property type="project" value="UniProtKB-KW"/>
</dbReference>
<proteinExistence type="predicted"/>
<dbReference type="EMBL" id="FO082277">
    <property type="protein sequence ID" value="CCO14718.1"/>
    <property type="molecule type" value="Genomic_DNA"/>
</dbReference>
<dbReference type="PANTHER" id="PTHR13847:SF289">
    <property type="entry name" value="GLYCINE OXIDASE"/>
    <property type="match status" value="1"/>
</dbReference>
<dbReference type="KEGG" id="bpg:Bathy02g01460"/>
<organism evidence="3 4">
    <name type="scientific">Bathycoccus prasinos</name>
    <dbReference type="NCBI Taxonomy" id="41875"/>
    <lineage>
        <taxon>Eukaryota</taxon>
        <taxon>Viridiplantae</taxon>
        <taxon>Chlorophyta</taxon>
        <taxon>Mamiellophyceae</taxon>
        <taxon>Mamiellales</taxon>
        <taxon>Bathycoccaceae</taxon>
        <taxon>Bathycoccus</taxon>
    </lineage>
</organism>
<gene>
    <name evidence="3" type="ORF">Bathy02g01460</name>
</gene>
<keyword evidence="1" id="KW-0560">Oxidoreductase</keyword>
<evidence type="ECO:0000256" key="1">
    <source>
        <dbReference type="ARBA" id="ARBA00023002"/>
    </source>
</evidence>
<protein>
    <submittedName>
        <fullName evidence="3">FAD dependent oxidoreductase</fullName>
    </submittedName>
</protein>
<dbReference type="SUPFAM" id="SSF51905">
    <property type="entry name" value="FAD/NAD(P)-binding domain"/>
    <property type="match status" value="1"/>
</dbReference>
<dbReference type="Gene3D" id="3.30.9.10">
    <property type="entry name" value="D-Amino Acid Oxidase, subunit A, domain 2"/>
    <property type="match status" value="1"/>
</dbReference>